<gene>
    <name evidence="1" type="ORF">NCTC10115_00322</name>
</gene>
<dbReference type="Proteomes" id="UP000260136">
    <property type="component" value="Chromosome"/>
</dbReference>
<sequence length="75" mass="8568">MTKPTYKIKLTTQLITEAVAPPIKPRLKYLIKIKSNKTLVTFAMIEATVTKIFLPSERIMKDNNENKPIKKNPLA</sequence>
<reference evidence="2" key="1">
    <citation type="submission" date="2018-06" db="EMBL/GenBank/DDBJ databases">
        <authorList>
            <consortium name="Pathogen Informatics"/>
        </authorList>
    </citation>
    <scope>NUCLEOTIDE SEQUENCE [LARGE SCALE GENOMIC DNA]</scope>
    <source>
        <strain evidence="2">NCTC10115</strain>
    </source>
</reference>
<proteinExistence type="predicted"/>
<dbReference type="EMBL" id="LS991952">
    <property type="protein sequence ID" value="SYV94025.1"/>
    <property type="molecule type" value="Genomic_DNA"/>
</dbReference>
<protein>
    <submittedName>
        <fullName evidence="1">Uncharacterized protein</fullName>
    </submittedName>
</protein>
<accession>A0A3B0PGU0</accession>
<evidence type="ECO:0000313" key="1">
    <source>
        <dbReference type="EMBL" id="SYV94025.1"/>
    </source>
</evidence>
<dbReference type="AlphaFoldDB" id="A0A3B0PGU0"/>
<evidence type="ECO:0000313" key="2">
    <source>
        <dbReference type="Proteomes" id="UP000260136"/>
    </source>
</evidence>
<name>A0A3B0PGU0_MYCGL</name>
<organism evidence="1 2">
    <name type="scientific">Mycoplasmoides gallisepticum</name>
    <name type="common">Mycoplasma gallisepticum</name>
    <dbReference type="NCBI Taxonomy" id="2096"/>
    <lineage>
        <taxon>Bacteria</taxon>
        <taxon>Bacillati</taxon>
        <taxon>Mycoplasmatota</taxon>
        <taxon>Mycoplasmoidales</taxon>
        <taxon>Mycoplasmoidaceae</taxon>
        <taxon>Mycoplasmoides</taxon>
    </lineage>
</organism>